<protein>
    <submittedName>
        <fullName evidence="4">Glucokinase</fullName>
    </submittedName>
</protein>
<sequence>MDMGILLVADVGGTKSEVALYEITSRTFTFLVGKRYVSSRFSSITEVISSFLTDVEATPQFAVLGVAGVVSGETAILTNLEWEKIDCTVLEKRFGFTETVLVNDLTALAGALPLLTDDDLVELKPGIEFDNEIKGVIAPGTGLGQGFLLENDGHFFARGSEGGHVDFGPVTEMEMALLTWMRWKKQPVSYEMLLSGPGISVLYDFCREYYHFEGTGDDVALLGNDVDRTPAIVERGLQASCPWCHKSLELFLAILGSEAGNLALKLFARGGIYIGGGIVPRLSGRISFDTFRNRFVDKGPMAKLLQQIPVRLIVRKEAALLGAVRIGQLFLRP</sequence>
<dbReference type="GO" id="GO:0005524">
    <property type="term" value="F:ATP binding"/>
    <property type="evidence" value="ECO:0007669"/>
    <property type="project" value="InterPro"/>
</dbReference>
<organism evidence="4 5">
    <name type="scientific">Desulfomarina profundi</name>
    <dbReference type="NCBI Taxonomy" id="2772557"/>
    <lineage>
        <taxon>Bacteria</taxon>
        <taxon>Pseudomonadati</taxon>
        <taxon>Thermodesulfobacteriota</taxon>
        <taxon>Desulfobulbia</taxon>
        <taxon>Desulfobulbales</taxon>
        <taxon>Desulfobulbaceae</taxon>
        <taxon>Desulfomarina</taxon>
    </lineage>
</organism>
<evidence type="ECO:0000256" key="3">
    <source>
        <dbReference type="RuleBase" id="RU004046"/>
    </source>
</evidence>
<keyword evidence="1" id="KW-0808">Transferase</keyword>
<dbReference type="PANTHER" id="PTHR47363">
    <property type="entry name" value="GLUCOKINASE"/>
    <property type="match status" value="1"/>
</dbReference>
<evidence type="ECO:0000313" key="4">
    <source>
        <dbReference type="EMBL" id="BCL62195.1"/>
    </source>
</evidence>
<dbReference type="Proteomes" id="UP000826725">
    <property type="component" value="Chromosome"/>
</dbReference>
<dbReference type="NCBIfam" id="TIGR00749">
    <property type="entry name" value="glk"/>
    <property type="match status" value="1"/>
</dbReference>
<dbReference type="Pfam" id="PF02685">
    <property type="entry name" value="Glucokinase"/>
    <property type="match status" value="1"/>
</dbReference>
<keyword evidence="2" id="KW-0418">Kinase</keyword>
<dbReference type="GO" id="GO:0006096">
    <property type="term" value="P:glycolytic process"/>
    <property type="evidence" value="ECO:0007669"/>
    <property type="project" value="InterPro"/>
</dbReference>
<evidence type="ECO:0000313" key="5">
    <source>
        <dbReference type="Proteomes" id="UP000826725"/>
    </source>
</evidence>
<comment type="similarity">
    <text evidence="3">Belongs to the bacterial glucokinase family.</text>
</comment>
<dbReference type="GO" id="GO:0004340">
    <property type="term" value="F:glucokinase activity"/>
    <property type="evidence" value="ECO:0007669"/>
    <property type="project" value="InterPro"/>
</dbReference>
<gene>
    <name evidence="4" type="primary">glk</name>
    <name evidence="4" type="ORF">DGMP_28880</name>
</gene>
<dbReference type="EMBL" id="AP024086">
    <property type="protein sequence ID" value="BCL62195.1"/>
    <property type="molecule type" value="Genomic_DNA"/>
</dbReference>
<name>A0A8D5JQA4_9BACT</name>
<dbReference type="PANTHER" id="PTHR47363:SF1">
    <property type="entry name" value="GLUCOKINASE"/>
    <property type="match status" value="1"/>
</dbReference>
<evidence type="ECO:0000256" key="2">
    <source>
        <dbReference type="ARBA" id="ARBA00022777"/>
    </source>
</evidence>
<dbReference type="AlphaFoldDB" id="A0A8D5JQA4"/>
<keyword evidence="5" id="KW-1185">Reference proteome</keyword>
<dbReference type="CDD" id="cd24008">
    <property type="entry name" value="ASKHA_NBD_GLK"/>
    <property type="match status" value="1"/>
</dbReference>
<proteinExistence type="inferred from homology"/>
<dbReference type="KEGG" id="dbk:DGMP_28880"/>
<evidence type="ECO:0000256" key="1">
    <source>
        <dbReference type="ARBA" id="ARBA00022679"/>
    </source>
</evidence>
<dbReference type="InterPro" id="IPR003836">
    <property type="entry name" value="Glucokinase"/>
</dbReference>
<dbReference type="GO" id="GO:0005536">
    <property type="term" value="F:D-glucose binding"/>
    <property type="evidence" value="ECO:0007669"/>
    <property type="project" value="InterPro"/>
</dbReference>
<reference evidence="4" key="1">
    <citation type="submission" date="2020-09" db="EMBL/GenBank/DDBJ databases">
        <title>Desulfogranum mesoprofundum gen. nov., sp. nov., a novel mesophilic, sulfate-reducing chemolithoautotroph isolated from a deep-sea hydrothermal vent chimney in the Suiyo Seamount.</title>
        <authorList>
            <person name="Hashimoto Y."/>
            <person name="Nakagawa S."/>
        </authorList>
    </citation>
    <scope>NUCLEOTIDE SEQUENCE</scope>
    <source>
        <strain evidence="4">KT2</strain>
    </source>
</reference>
<accession>A0A8D5JQA4</accession>